<organism evidence="1 2">
    <name type="scientific">Lymantria dispar cypovirus 14</name>
    <dbReference type="NCBI Taxonomy" id="165429"/>
    <lineage>
        <taxon>Viruses</taxon>
        <taxon>Riboviria</taxon>
        <taxon>Orthornavirae</taxon>
        <taxon>Duplornaviricota</taxon>
        <taxon>Resentoviricetes</taxon>
        <taxon>Reovirales</taxon>
        <taxon>Spinareoviridae</taxon>
        <taxon>Cypovirus</taxon>
        <taxon>Cypovirus lymantriae</taxon>
        <taxon>Cypovirus 14</taxon>
    </lineage>
</organism>
<reference evidence="1 2" key="1">
    <citation type="submission" date="2001-06" db="EMBL/GenBank/DDBJ databases">
        <title>Identification of electrophoretypes of two cypoviruses from a dual infection in gypsy moth, Lymantria diapar.</title>
        <authorList>
            <person name="Rao S."/>
            <person name="Shapiro M."/>
            <person name="Lynn D."/>
            <person name="Hagiwara K."/>
            <person name="Dean R."/>
            <person name="Carner G.R."/>
        </authorList>
    </citation>
    <scope>NUCLEOTIDE SEQUENCE [LARGE SCALE GENOMIC DNA]</scope>
</reference>
<protein>
    <submittedName>
        <fullName evidence="1">Uncharacterized protein</fullName>
    </submittedName>
</protein>
<sequence length="974" mass="109591">MAYTTQATGIMRQLMTLRLLKKVPDVDAAIIMQRDLPEMPSADQSLKYNRFLQDMSVLGQVVTVEAQNSVMPLLRAMGSDLSSSLLSGDITKEQYVLTILSALNLRMQNTKAFHDFQEELRGMGMNSMQLQNCGIMTSFFTQPKFRTNYPILPLVRRSDLESAKKFLKVNFKAVPNAGTNNGVRVVLYPKGETLSDALHTLDDVIACLEGDVENIELRPSWSLVLNMFGQEVVPSKFQYGGLLDSRSYNALTSVFNVVDDRILSLVSSAINNLLQRDQSTNAIPMPLKVDFDAKVVAPINLVGRCREHVNIPSDQYKRGALMLHDLHRTLTAMANDQNEEIPASYESVELYNAGDLMAKNDRLMRISLGIPDLANALSAYVFDGRKRSVTSSQYVSELVFPLCLRVLIAYTLRVNVMVIYVGAHTLDGVVVTKTCDTDITLCLVVGPYETASSSKTVHGGTRIENVNAICIPEWLSNGICPGMKLKTDKIDSRTYLPLDMVFTDDRFDYRLNGLTSQPKLTHNAFRAMPINDLLFDEVPELRDSIKSVEELKRHALLPRPQPRLTNELQKGELEQYACYHRKWLNGTNENVERPIPMKSLSMNGRANASAPDRVFYCPSDLKAPITGWKNLDGDDMFQHMAASMPQRIACSSGLYGCIDRYQLNSRAYYVDEETGLPHACDVTIFAMNRNKIVAVVCYRVFSEKIWLSAVPRGVFVVEHRDEMDIYCRRVEGDLTPWCCIVEREGTEEAVYCFAHHNPRGRGVRIYRMPHSLTDRLALSNGIPLCVRDSMAPRSGRLVQNKTTHRDILASSLPAVDCCTLDEEYRVVRFNDDGGYKYSRLGSRIKDDVEVKTENDDVFVTRAGELGLRYAEGFDDIHDMMRSAIKYRPELPMHRLFVVGAKVFLPCGYVTSVHNPMLHRHKCVRALLGLKSNDAPSCTNCGLAYESRVSAISCCKKDVYREVNEHLTAEILGLF</sequence>
<dbReference type="Proteomes" id="UP000102095">
    <property type="component" value="Genome"/>
</dbReference>
<evidence type="ECO:0000313" key="1">
    <source>
        <dbReference type="EMBL" id="AAK73091.1"/>
    </source>
</evidence>
<dbReference type="RefSeq" id="NP_149139.1">
    <property type="nucleotide sequence ID" value="NC_003010.1"/>
</dbReference>
<accession>Q91IE8</accession>
<name>Q91IE8_9REOV</name>
<evidence type="ECO:0000313" key="2">
    <source>
        <dbReference type="Proteomes" id="UP000102095"/>
    </source>
</evidence>
<proteinExistence type="predicted"/>
<keyword evidence="2" id="KW-1185">Reference proteome</keyword>
<dbReference type="EMBL" id="AF389456">
    <property type="protein sequence ID" value="AAK73091.1"/>
    <property type="molecule type" value="Genomic_RNA"/>
</dbReference>
<dbReference type="KEGG" id="vg:984344"/>
<dbReference type="GeneID" id="984344"/>